<proteinExistence type="predicted"/>
<dbReference type="InterPro" id="IPR009071">
    <property type="entry name" value="HMG_box_dom"/>
</dbReference>
<accession>A0A2V0P6S5</accession>
<feature type="compositionally biased region" description="Low complexity" evidence="2">
    <location>
        <begin position="66"/>
        <end position="92"/>
    </location>
</feature>
<feature type="domain" description="HMG box" evidence="3">
    <location>
        <begin position="166"/>
        <end position="233"/>
    </location>
</feature>
<evidence type="ECO:0000259" key="3">
    <source>
        <dbReference type="PROSITE" id="PS50118"/>
    </source>
</evidence>
<dbReference type="EMBL" id="BDRX01000042">
    <property type="protein sequence ID" value="GBF93550.1"/>
    <property type="molecule type" value="Genomic_DNA"/>
</dbReference>
<name>A0A2V0P6S5_9CHLO</name>
<feature type="region of interest" description="Disordered" evidence="2">
    <location>
        <begin position="66"/>
        <end position="94"/>
    </location>
</feature>
<keyword evidence="5" id="KW-1185">Reference proteome</keyword>
<dbReference type="GO" id="GO:0003677">
    <property type="term" value="F:DNA binding"/>
    <property type="evidence" value="ECO:0007669"/>
    <property type="project" value="UniProtKB-UniRule"/>
</dbReference>
<evidence type="ECO:0000256" key="2">
    <source>
        <dbReference type="SAM" id="MobiDB-lite"/>
    </source>
</evidence>
<dbReference type="PROSITE" id="PS50118">
    <property type="entry name" value="HMG_BOX_2"/>
    <property type="match status" value="2"/>
</dbReference>
<dbReference type="CDD" id="cd00084">
    <property type="entry name" value="HMG-box_SF"/>
    <property type="match status" value="2"/>
</dbReference>
<comment type="caution">
    <text evidence="4">The sequence shown here is derived from an EMBL/GenBank/DDBJ whole genome shotgun (WGS) entry which is preliminary data.</text>
</comment>
<sequence>MASRLLQQHLLSAGSSLLPQAAGGLLSTGALPSWFATRAPASSSTATKAKPAAVGKGAAAKGKAGTAAAAPKGKPAASAAAPKKPAAAAAKKPAPPKIKRALSAYTCFVQATSSQWFKPGMAAPDGLRSAGAAWKGMSDAEKAKYVALALESKAASTAARAKAKSERAPPGAYIQFATSELRRLKAERPAAAATALMSEVAARWRALPEADKAARAAAATKARAQWAASRPAA</sequence>
<dbReference type="SMART" id="SM00398">
    <property type="entry name" value="HMG"/>
    <property type="match status" value="2"/>
</dbReference>
<organism evidence="4 5">
    <name type="scientific">Raphidocelis subcapitata</name>
    <dbReference type="NCBI Taxonomy" id="307507"/>
    <lineage>
        <taxon>Eukaryota</taxon>
        <taxon>Viridiplantae</taxon>
        <taxon>Chlorophyta</taxon>
        <taxon>core chlorophytes</taxon>
        <taxon>Chlorophyceae</taxon>
        <taxon>CS clade</taxon>
        <taxon>Sphaeropleales</taxon>
        <taxon>Selenastraceae</taxon>
        <taxon>Raphidocelis</taxon>
    </lineage>
</organism>
<dbReference type="Gene3D" id="1.10.30.10">
    <property type="entry name" value="High mobility group box domain"/>
    <property type="match status" value="2"/>
</dbReference>
<keyword evidence="1" id="KW-0238">DNA-binding</keyword>
<keyword evidence="1" id="KW-0539">Nucleus</keyword>
<dbReference type="AlphaFoldDB" id="A0A2V0P6S5"/>
<evidence type="ECO:0000313" key="4">
    <source>
        <dbReference type="EMBL" id="GBF93550.1"/>
    </source>
</evidence>
<reference evidence="4 5" key="1">
    <citation type="journal article" date="2018" name="Sci. Rep.">
        <title>Raphidocelis subcapitata (=Pseudokirchneriella subcapitata) provides an insight into genome evolution and environmental adaptations in the Sphaeropleales.</title>
        <authorList>
            <person name="Suzuki S."/>
            <person name="Yamaguchi H."/>
            <person name="Nakajima N."/>
            <person name="Kawachi M."/>
        </authorList>
    </citation>
    <scope>NUCLEOTIDE SEQUENCE [LARGE SCALE GENOMIC DNA]</scope>
    <source>
        <strain evidence="4 5">NIES-35</strain>
    </source>
</reference>
<dbReference type="GO" id="GO:0005634">
    <property type="term" value="C:nucleus"/>
    <property type="evidence" value="ECO:0007669"/>
    <property type="project" value="UniProtKB-UniRule"/>
</dbReference>
<dbReference type="InterPro" id="IPR036910">
    <property type="entry name" value="HMG_box_dom_sf"/>
</dbReference>
<dbReference type="STRING" id="307507.A0A2V0P6S5"/>
<evidence type="ECO:0000313" key="5">
    <source>
        <dbReference type="Proteomes" id="UP000247498"/>
    </source>
</evidence>
<feature type="DNA-binding region" description="HMG box" evidence="1">
    <location>
        <begin position="98"/>
        <end position="164"/>
    </location>
</feature>
<feature type="domain" description="HMG box" evidence="3">
    <location>
        <begin position="98"/>
        <end position="164"/>
    </location>
</feature>
<dbReference type="SUPFAM" id="SSF47095">
    <property type="entry name" value="HMG-box"/>
    <property type="match status" value="2"/>
</dbReference>
<dbReference type="Proteomes" id="UP000247498">
    <property type="component" value="Unassembled WGS sequence"/>
</dbReference>
<dbReference type="InParanoid" id="A0A2V0P6S5"/>
<dbReference type="Pfam" id="PF00505">
    <property type="entry name" value="HMG_box"/>
    <property type="match status" value="2"/>
</dbReference>
<gene>
    <name evidence="4" type="ORF">Rsub_06270</name>
</gene>
<protein>
    <recommendedName>
        <fullName evidence="3">HMG box domain-containing protein</fullName>
    </recommendedName>
</protein>
<evidence type="ECO:0000256" key="1">
    <source>
        <dbReference type="PROSITE-ProRule" id="PRU00267"/>
    </source>
</evidence>
<feature type="DNA-binding region" description="HMG box" evidence="1">
    <location>
        <begin position="166"/>
        <end position="233"/>
    </location>
</feature>